<protein>
    <submittedName>
        <fullName evidence="6">Cellulase family glycosylhydrolase</fullName>
    </submittedName>
</protein>
<accession>A0A8I1SYQ8</accession>
<gene>
    <name evidence="6" type="ORF">J0I24_15775</name>
</gene>
<proteinExistence type="inferred from homology"/>
<evidence type="ECO:0000259" key="4">
    <source>
        <dbReference type="Pfam" id="PF00150"/>
    </source>
</evidence>
<dbReference type="Proteomes" id="UP000664800">
    <property type="component" value="Unassembled WGS sequence"/>
</dbReference>
<keyword evidence="1 3" id="KW-0378">Hydrolase</keyword>
<feature type="domain" description="Glycoside hydrolase family 5" evidence="4">
    <location>
        <begin position="205"/>
        <end position="457"/>
    </location>
</feature>
<organism evidence="6 7">
    <name type="scientific">Thiomonas arsenitoxydans (strain DSM 22701 / CIP 110005 / 3As)</name>
    <dbReference type="NCBI Taxonomy" id="426114"/>
    <lineage>
        <taxon>Bacteria</taxon>
        <taxon>Pseudomonadati</taxon>
        <taxon>Pseudomonadota</taxon>
        <taxon>Betaproteobacteria</taxon>
        <taxon>Burkholderiales</taxon>
        <taxon>Thiomonas</taxon>
    </lineage>
</organism>
<dbReference type="InterPro" id="IPR044060">
    <property type="entry name" value="Bacterial_rp_domain"/>
</dbReference>
<comment type="caution">
    <text evidence="6">The sequence shown here is derived from an EMBL/GenBank/DDBJ whole genome shotgun (WGS) entry which is preliminary data.</text>
</comment>
<dbReference type="Gene3D" id="3.20.20.80">
    <property type="entry name" value="Glycosidases"/>
    <property type="match status" value="1"/>
</dbReference>
<evidence type="ECO:0000256" key="2">
    <source>
        <dbReference type="ARBA" id="ARBA00023295"/>
    </source>
</evidence>
<dbReference type="InterPro" id="IPR001547">
    <property type="entry name" value="Glyco_hydro_5"/>
</dbReference>
<name>A0A8I1SYQ8_THIA3</name>
<dbReference type="SUPFAM" id="SSF51445">
    <property type="entry name" value="(Trans)glycosidases"/>
    <property type="match status" value="1"/>
</dbReference>
<dbReference type="EMBL" id="JAFKMR010000040">
    <property type="protein sequence ID" value="MBN8745731.1"/>
    <property type="molecule type" value="Genomic_DNA"/>
</dbReference>
<evidence type="ECO:0000313" key="6">
    <source>
        <dbReference type="EMBL" id="MBN8745731.1"/>
    </source>
</evidence>
<dbReference type="Pfam" id="PF18998">
    <property type="entry name" value="Flg_new_2"/>
    <property type="match status" value="1"/>
</dbReference>
<dbReference type="InterPro" id="IPR017853">
    <property type="entry name" value="GH"/>
</dbReference>
<evidence type="ECO:0000256" key="3">
    <source>
        <dbReference type="RuleBase" id="RU361153"/>
    </source>
</evidence>
<comment type="similarity">
    <text evidence="3">Belongs to the glycosyl hydrolase 5 (cellulase A) family.</text>
</comment>
<evidence type="ECO:0000313" key="7">
    <source>
        <dbReference type="Proteomes" id="UP000664800"/>
    </source>
</evidence>
<dbReference type="AlphaFoldDB" id="A0A8I1SYQ8"/>
<evidence type="ECO:0000256" key="1">
    <source>
        <dbReference type="ARBA" id="ARBA00022801"/>
    </source>
</evidence>
<reference evidence="6" key="1">
    <citation type="submission" date="2021-02" db="EMBL/GenBank/DDBJ databases">
        <title>Thiocyanate and organic carbon inputs drive convergent selection for specific autotrophic Afipia and Thiobacillus strains within complex microbiomes.</title>
        <authorList>
            <person name="Huddy R.J."/>
            <person name="Sachdeva R."/>
            <person name="Kadzinga F."/>
            <person name="Kantor R.S."/>
            <person name="Harrison S.T.L."/>
            <person name="Banfield J.F."/>
        </authorList>
    </citation>
    <scope>NUCLEOTIDE SEQUENCE</scope>
    <source>
        <strain evidence="6">SCN18_13_7_16_R3_B_64_19</strain>
    </source>
</reference>
<dbReference type="RefSeq" id="WP_013123517.1">
    <property type="nucleotide sequence ID" value="NZ_JAFKMR010000040.1"/>
</dbReference>
<feature type="domain" description="Bacterial repeat" evidence="5">
    <location>
        <begin position="55"/>
        <end position="130"/>
    </location>
</feature>
<dbReference type="Pfam" id="PF00150">
    <property type="entry name" value="Cellulase"/>
    <property type="match status" value="1"/>
</dbReference>
<evidence type="ECO:0000259" key="5">
    <source>
        <dbReference type="Pfam" id="PF18998"/>
    </source>
</evidence>
<dbReference type="GO" id="GO:0000272">
    <property type="term" value="P:polysaccharide catabolic process"/>
    <property type="evidence" value="ECO:0007669"/>
    <property type="project" value="InterPro"/>
</dbReference>
<sequence>MSGQTAGELPPHRWAMCGLIFFILLAAAALLSGCGGGGAAPLALASPTSTQTFALAVSTSGNGSVTSSSGGIQCGSSCDGRFSSGSQVSLQATPATGYFFTGWSGACSGFAASCTVTMGQAQSVSATFSTQPAGVAVVSGRLLVAGTRTPFVPEGFNTNGVLYPEAYAATLCPLATPLSAQVVQWLEQAQAALTAPPLPGLAYNASFQAMVQDWHANTVRIHVSQGALQYEYAHGLSSYTDMARSVIAQARAAGLMVIVDMQAEIYGCTPDENGKMQKLPDINTEQAWKQILDPALTSDPGIILGIFNEPDASLACNLGSYTQPDWAAWETGCGAQPDQGMLTVGQYLRSLAPNNVLFFNGQGVDFGFDGFTVPNGMPSNAAYAVHPFSYVANSSESASISRWDAEFGSFEQSGHAVVATAWDEDFECPDDPNQTITDEFLQTYLPQHSMGMIAYAWDGPYFGGGYLVNSYDYTGNTANYQLVDPDPSGCPQNGARELQQLFLTQSAAQ</sequence>
<dbReference type="GO" id="GO:0004553">
    <property type="term" value="F:hydrolase activity, hydrolyzing O-glycosyl compounds"/>
    <property type="evidence" value="ECO:0007669"/>
    <property type="project" value="InterPro"/>
</dbReference>
<keyword evidence="2 3" id="KW-0326">Glycosidase</keyword>